<reference evidence="1 2" key="1">
    <citation type="submission" date="2018-01" db="EMBL/GenBank/DDBJ databases">
        <title>Glutamicibacter soli strain NHPC-3 Whole genome sequence and assembly.</title>
        <authorList>
            <person name="Choudhury P."/>
            <person name="Gupta D."/>
            <person name="Sengupta K."/>
            <person name="Jawed A."/>
            <person name="Sultana N."/>
            <person name="Saha P."/>
        </authorList>
    </citation>
    <scope>NUCLEOTIDE SEQUENCE [LARGE SCALE GENOMIC DNA]</scope>
    <source>
        <strain evidence="1 2">NHPC-3</strain>
    </source>
</reference>
<comment type="caution">
    <text evidence="1">The sequence shown here is derived from an EMBL/GenBank/DDBJ whole genome shotgun (WGS) entry which is preliminary data.</text>
</comment>
<keyword evidence="1" id="KW-0456">Lyase</keyword>
<dbReference type="EMBL" id="POAF01000010">
    <property type="protein sequence ID" value="RBL99054.1"/>
    <property type="molecule type" value="Genomic_DNA"/>
</dbReference>
<keyword evidence="2" id="KW-1185">Reference proteome</keyword>
<dbReference type="GO" id="GO:0016829">
    <property type="term" value="F:lyase activity"/>
    <property type="evidence" value="ECO:0007669"/>
    <property type="project" value="UniProtKB-KW"/>
</dbReference>
<protein>
    <submittedName>
        <fullName evidence="1">DNA lyase</fullName>
    </submittedName>
</protein>
<dbReference type="AlphaFoldDB" id="A0A365Y8P7"/>
<dbReference type="InterPro" id="IPR004260">
    <property type="entry name" value="Pyr-dimer_DNA_glycosylase"/>
</dbReference>
<name>A0A365Y8P7_9MICC</name>
<dbReference type="Pfam" id="PF03013">
    <property type="entry name" value="Pyr_excise"/>
    <property type="match status" value="1"/>
</dbReference>
<dbReference type="Proteomes" id="UP000252167">
    <property type="component" value="Unassembled WGS sequence"/>
</dbReference>
<accession>A0A365Y8P7</accession>
<evidence type="ECO:0000313" key="2">
    <source>
        <dbReference type="Proteomes" id="UP000252167"/>
    </source>
</evidence>
<proteinExistence type="predicted"/>
<organism evidence="1 2">
    <name type="scientific">Glutamicibacter soli</name>
    <dbReference type="NCBI Taxonomy" id="453836"/>
    <lineage>
        <taxon>Bacteria</taxon>
        <taxon>Bacillati</taxon>
        <taxon>Actinomycetota</taxon>
        <taxon>Actinomycetes</taxon>
        <taxon>Micrococcales</taxon>
        <taxon>Micrococcaceae</taxon>
        <taxon>Glutamicibacter</taxon>
    </lineage>
</organism>
<evidence type="ECO:0000313" key="1">
    <source>
        <dbReference type="EMBL" id="RBL99054.1"/>
    </source>
</evidence>
<sequence length="152" mass="16763">MRLWSLHPSLLDSKGLVACWRESLLAQKVLAGQTQGYANHPQLIRLRGQSDPLETVGGYLQGLLEEAKLRGYKFDAAKVLYPALPEHAGSVPVSTGQIGFEAEHLLRKLQQRDPPRATYLDSLGVGQIPLHPLFTVVPGPIEAWEKDAAVRH</sequence>
<dbReference type="RefSeq" id="WP_047117685.1">
    <property type="nucleotide sequence ID" value="NZ_JBNBOD010000005.1"/>
</dbReference>
<gene>
    <name evidence="1" type="ORF">C1H84_16560</name>
</gene>